<dbReference type="Gene3D" id="2.20.100.10">
    <property type="entry name" value="Thrombospondin type-1 (TSP1) repeat"/>
    <property type="match status" value="3"/>
</dbReference>
<feature type="domain" description="GON" evidence="9">
    <location>
        <begin position="992"/>
        <end position="1187"/>
    </location>
</feature>
<accession>A0A182NLF3</accession>
<proteinExistence type="predicted"/>
<dbReference type="InterPro" id="IPR045371">
    <property type="entry name" value="ADAMTS_CR_3"/>
</dbReference>
<feature type="disulfide bond" evidence="8">
    <location>
        <begin position="30"/>
        <end position="52"/>
    </location>
</feature>
<organism evidence="10 11">
    <name type="scientific">Anopheles dirus</name>
    <dbReference type="NCBI Taxonomy" id="7168"/>
    <lineage>
        <taxon>Eukaryota</taxon>
        <taxon>Metazoa</taxon>
        <taxon>Ecdysozoa</taxon>
        <taxon>Arthropoda</taxon>
        <taxon>Hexapoda</taxon>
        <taxon>Insecta</taxon>
        <taxon>Pterygota</taxon>
        <taxon>Neoptera</taxon>
        <taxon>Endopterygota</taxon>
        <taxon>Diptera</taxon>
        <taxon>Nematocera</taxon>
        <taxon>Culicoidea</taxon>
        <taxon>Culicidae</taxon>
        <taxon>Anophelinae</taxon>
        <taxon>Anopheles</taxon>
    </lineage>
</organism>
<name>A0A182NLF3_9DIPT</name>
<dbReference type="InterPro" id="IPR010294">
    <property type="entry name" value="ADAMTS_spacer1"/>
</dbReference>
<comment type="subcellular location">
    <subcellularLocation>
        <location evidence="1">Secreted</location>
    </subcellularLocation>
</comment>
<keyword evidence="3" id="KW-0479">Metal-binding</keyword>
<dbReference type="PANTHER" id="PTHR13723">
    <property type="entry name" value="ADAMTS A DISINTEGRIN AND METALLOPROTEASE WITH THROMBOSPONDIN MOTIFS PROTEASE"/>
    <property type="match status" value="1"/>
</dbReference>
<keyword evidence="4" id="KW-0378">Hydrolase</keyword>
<dbReference type="FunFam" id="2.20.100.10:FF:000006">
    <property type="entry name" value="A disintegrin and metalloproteinase with thrombospondin motifs 1"/>
    <property type="match status" value="1"/>
</dbReference>
<dbReference type="AlphaFoldDB" id="A0A182NLF3"/>
<keyword evidence="7" id="KW-0325">Glycoprotein</keyword>
<sequence>MLNHPTKDLIAPNEMDTKLAGEKFTNNEQCELVFGNGSKICSYMPVCNRLWCSWEDEMSGCKTQHMPWADGTECNEGHWCQKGHCVPIDRSALKPQNGGWSAWSSFSSCSRSCGGGIQKRTRECDSPKPKNGGKFCTGMRIEYMSCNHQPCPDSRYNFREEQCHELDGQNFDVPSLDHNVRWIPKYGTPLADQCKLFCRVQDKSIYFMLREKVIDGTPCTFPEDSFDMCVNGQCRKAGCDYVLNSDAKLDQCGECNGDNSTCREVHGFLLHGKHSTPHKVPHHNPKEFNIPEGATNINIIHAGYVRDAIFLTLTSGTEIIFNDPKHPTPHTSKHRLFAGVRLEYTAHGNQERITSTFGRPLKEKLTVRIVHRSHSDKNSNSQVNYSYLIPTHPSGNALSNTIHTKRVHHSPQIVQPVLPPVPSPELPFRWEMSPWMKCDQLCSGRKRRTAICYNTEAQQEVSPDHCNQSVKPQDEYDICNNECKFDWKMGREECSSTCGEGFKKIEYRCVRTNLELNVQKEVDPAMCSSLPKPLNSREKCVGSCINATWQYSPWNKVTSKLFRFPCSCSDGTKNRTAKCLSEQNGFQIDDQYCKERKTDVRACSTDELERECPSWVKGEPTPCSVTCGEGQRAYAVQCMLKNVTVNAALCGTRPLTVIMNCTMPPCERKQMPNTQYSSFRNDVQPNQSIKSVNYLPNTEPSPVPSGQWRYGGYSSCSAECKGGFKERTVRCISDTGQLLDDRYCPQPKPATQINCANVRCPQWTFGQWTKCNDECIRSRQVVCLDHRNKDSDQCSPDMKPPAVESCCSFKWRITCSGSCDTEGHRTAQLICKRLYPKSADNPQPFKTGLKVDIKYCANAKKPLPSKLRKKCSKPCPFRWKVSPWSKCSVGCGSGWTVRNVTCTDGRTISPKACNTTLKPPNTKVCEAFTDCRWKIVKWNRCNCKGKQNRTVKCYDEMLNVESNRCPENARPRKQIKCTPPAHCHKRHHHAPVYKSCADAQRKHRADGEYTMDLNGTSVKIYCHGMAERDPAEYLTLPAGPTENYAIYINRRAADANKCQNSRRDWADESISYGATHYRKIRIHLPTLRVITNDFLFTNSSGKKQAFGSAGDCYSNTGKCPQGDFAINLDGTPFRIRPRTTWDTAGVNSVLKFLVTLRPPYKKVRALCGGYCGSCSVSQGTHLYLELA</sequence>
<evidence type="ECO:0000313" key="11">
    <source>
        <dbReference type="Proteomes" id="UP000075884"/>
    </source>
</evidence>
<evidence type="ECO:0000256" key="4">
    <source>
        <dbReference type="ARBA" id="ARBA00022801"/>
    </source>
</evidence>
<keyword evidence="2" id="KW-0964">Secreted</keyword>
<dbReference type="InterPro" id="IPR050439">
    <property type="entry name" value="ADAMTS_ADAMTS-like"/>
</dbReference>
<evidence type="ECO:0000256" key="3">
    <source>
        <dbReference type="ARBA" id="ARBA00022723"/>
    </source>
</evidence>
<dbReference type="STRING" id="7168.A0A182NLF3"/>
<feature type="disulfide bond" evidence="8">
    <location>
        <begin position="113"/>
        <end position="151"/>
    </location>
</feature>
<dbReference type="Pfam" id="PF17771">
    <property type="entry name" value="ADAMTS_CR_2"/>
    <property type="match status" value="1"/>
</dbReference>
<dbReference type="Pfam" id="PF19030">
    <property type="entry name" value="TSP1_ADAMTS"/>
    <property type="match status" value="3"/>
</dbReference>
<dbReference type="PROSITE" id="PS51046">
    <property type="entry name" value="GON"/>
    <property type="match status" value="1"/>
</dbReference>
<dbReference type="InterPro" id="IPR041645">
    <property type="entry name" value="ADAMTS_CR_2"/>
</dbReference>
<feature type="disulfide bond" evidence="8">
    <location>
        <begin position="109"/>
        <end position="146"/>
    </location>
</feature>
<keyword evidence="11" id="KW-1185">Reference proteome</keyword>
<dbReference type="EnsemblMetazoa" id="ADIR008484-RA">
    <property type="protein sequence ID" value="ADIR008484-PA"/>
    <property type="gene ID" value="ADIR008484"/>
</dbReference>
<evidence type="ECO:0000256" key="2">
    <source>
        <dbReference type="ARBA" id="ARBA00022525"/>
    </source>
</evidence>
<dbReference type="VEuPathDB" id="VectorBase:ADIR008484"/>
<dbReference type="GO" id="GO:0030198">
    <property type="term" value="P:extracellular matrix organization"/>
    <property type="evidence" value="ECO:0007669"/>
    <property type="project" value="InterPro"/>
</dbReference>
<keyword evidence="6 8" id="KW-1015">Disulfide bond</keyword>
<dbReference type="PANTHER" id="PTHR13723:SF278">
    <property type="entry name" value="ADAM METALLOPEPTIDASE WITH THROMBOSPONDIN TYPE 1 MOTIF A, ISOFORM B"/>
    <property type="match status" value="1"/>
</dbReference>
<evidence type="ECO:0000256" key="1">
    <source>
        <dbReference type="ARBA" id="ARBA00004613"/>
    </source>
</evidence>
<dbReference type="GO" id="GO:0031012">
    <property type="term" value="C:extracellular matrix"/>
    <property type="evidence" value="ECO:0007669"/>
    <property type="project" value="TreeGrafter"/>
</dbReference>
<dbReference type="Pfam" id="PF08685">
    <property type="entry name" value="GON"/>
    <property type="match status" value="1"/>
</dbReference>
<dbReference type="InterPro" id="IPR000884">
    <property type="entry name" value="TSP1_rpt"/>
</dbReference>
<dbReference type="SUPFAM" id="SSF82895">
    <property type="entry name" value="TSP-1 type 1 repeat"/>
    <property type="match status" value="4"/>
</dbReference>
<protein>
    <recommendedName>
        <fullName evidence="9">GON domain-containing protein</fullName>
    </recommendedName>
</protein>
<dbReference type="InterPro" id="IPR036383">
    <property type="entry name" value="TSP1_rpt_sf"/>
</dbReference>
<dbReference type="Gene3D" id="2.60.120.830">
    <property type="match status" value="1"/>
</dbReference>
<evidence type="ECO:0000256" key="7">
    <source>
        <dbReference type="ARBA" id="ARBA00023180"/>
    </source>
</evidence>
<dbReference type="Proteomes" id="UP000075884">
    <property type="component" value="Unassembled WGS sequence"/>
</dbReference>
<evidence type="ECO:0000256" key="8">
    <source>
        <dbReference type="PIRSR" id="PIRSR613273-3"/>
    </source>
</evidence>
<dbReference type="Gene3D" id="3.40.1620.60">
    <property type="match status" value="1"/>
</dbReference>
<dbReference type="InterPro" id="IPR013273">
    <property type="entry name" value="ADAMTS/ADAMTS-like"/>
</dbReference>
<dbReference type="GO" id="GO:0006508">
    <property type="term" value="P:proteolysis"/>
    <property type="evidence" value="ECO:0007669"/>
    <property type="project" value="TreeGrafter"/>
</dbReference>
<dbReference type="GO" id="GO:0004222">
    <property type="term" value="F:metalloendopeptidase activity"/>
    <property type="evidence" value="ECO:0007669"/>
    <property type="project" value="InterPro"/>
</dbReference>
<dbReference type="Pfam" id="PF05986">
    <property type="entry name" value="ADAMTS_spacer1"/>
    <property type="match status" value="1"/>
</dbReference>
<evidence type="ECO:0000256" key="5">
    <source>
        <dbReference type="ARBA" id="ARBA00022833"/>
    </source>
</evidence>
<dbReference type="Pfam" id="PF00090">
    <property type="entry name" value="TSP_1"/>
    <property type="match status" value="1"/>
</dbReference>
<dbReference type="InterPro" id="IPR012314">
    <property type="entry name" value="Pept_M12B_GON-ADAMTSs"/>
</dbReference>
<keyword evidence="5" id="KW-0862">Zinc</keyword>
<dbReference type="Pfam" id="PF19236">
    <property type="entry name" value="ADAMTS_CR_3"/>
    <property type="match status" value="1"/>
</dbReference>
<feature type="disulfide bond" evidence="8">
    <location>
        <begin position="41"/>
        <end position="61"/>
    </location>
</feature>
<dbReference type="GO" id="GO:0005576">
    <property type="term" value="C:extracellular region"/>
    <property type="evidence" value="ECO:0007669"/>
    <property type="project" value="UniProtKB-SubCell"/>
</dbReference>
<dbReference type="GO" id="GO:0008270">
    <property type="term" value="F:zinc ion binding"/>
    <property type="evidence" value="ECO:0007669"/>
    <property type="project" value="InterPro"/>
</dbReference>
<evidence type="ECO:0000313" key="10">
    <source>
        <dbReference type="EnsemblMetazoa" id="ADIR008484-PA"/>
    </source>
</evidence>
<reference evidence="10" key="2">
    <citation type="submission" date="2020-05" db="UniProtKB">
        <authorList>
            <consortium name="EnsemblMetazoa"/>
        </authorList>
    </citation>
    <scope>IDENTIFICATION</scope>
    <source>
        <strain evidence="10">WRAIR2</strain>
    </source>
</reference>
<feature type="disulfide bond" evidence="8">
    <location>
        <begin position="124"/>
        <end position="136"/>
    </location>
</feature>
<reference evidence="11" key="1">
    <citation type="submission" date="2013-03" db="EMBL/GenBank/DDBJ databases">
        <title>The Genome Sequence of Anopheles dirus WRAIR2.</title>
        <authorList>
            <consortium name="The Broad Institute Genomics Platform"/>
            <person name="Neafsey D.E."/>
            <person name="Walton C."/>
            <person name="Walker B."/>
            <person name="Young S.K."/>
            <person name="Zeng Q."/>
            <person name="Gargeya S."/>
            <person name="Fitzgerald M."/>
            <person name="Haas B."/>
            <person name="Abouelleil A."/>
            <person name="Allen A.W."/>
            <person name="Alvarado L."/>
            <person name="Arachchi H.M."/>
            <person name="Berlin A.M."/>
            <person name="Chapman S.B."/>
            <person name="Gainer-Dewar J."/>
            <person name="Goldberg J."/>
            <person name="Griggs A."/>
            <person name="Gujja S."/>
            <person name="Hansen M."/>
            <person name="Howarth C."/>
            <person name="Imamovic A."/>
            <person name="Ireland A."/>
            <person name="Larimer J."/>
            <person name="McCowan C."/>
            <person name="Murphy C."/>
            <person name="Pearson M."/>
            <person name="Poon T.W."/>
            <person name="Priest M."/>
            <person name="Roberts A."/>
            <person name="Saif S."/>
            <person name="Shea T."/>
            <person name="Sisk P."/>
            <person name="Sykes S."/>
            <person name="Wortman J."/>
            <person name="Nusbaum C."/>
            <person name="Birren B."/>
        </authorList>
    </citation>
    <scope>NUCLEOTIDE SEQUENCE [LARGE SCALE GENOMIC DNA]</scope>
    <source>
        <strain evidence="11">WRAIR2</strain>
    </source>
</reference>
<dbReference type="PRINTS" id="PR01705">
    <property type="entry name" value="TSP1REPEAT"/>
</dbReference>
<dbReference type="PROSITE" id="PS50092">
    <property type="entry name" value="TSP1"/>
    <property type="match status" value="6"/>
</dbReference>
<evidence type="ECO:0000259" key="9">
    <source>
        <dbReference type="PROSITE" id="PS51046"/>
    </source>
</evidence>
<feature type="disulfide bond" evidence="8">
    <location>
        <begin position="47"/>
        <end position="80"/>
    </location>
</feature>
<dbReference type="SMART" id="SM00209">
    <property type="entry name" value="TSP1"/>
    <property type="match status" value="6"/>
</dbReference>
<dbReference type="PRINTS" id="PR01857">
    <property type="entry name" value="ADAMTSFAMILY"/>
</dbReference>
<feature type="disulfide bond" evidence="8">
    <location>
        <begin position="74"/>
        <end position="85"/>
    </location>
</feature>
<evidence type="ECO:0000256" key="6">
    <source>
        <dbReference type="ARBA" id="ARBA00023157"/>
    </source>
</evidence>